<dbReference type="AlphaFoldDB" id="A0A8E7AWH9"/>
<evidence type="ECO:0008006" key="3">
    <source>
        <dbReference type="Google" id="ProtNLM"/>
    </source>
</evidence>
<dbReference type="KEGG" id="mrtj:KHC33_16750"/>
<dbReference type="SUPFAM" id="SSF69025">
    <property type="entry name" value="Hypothetical protein MTH865"/>
    <property type="match status" value="1"/>
</dbReference>
<evidence type="ECO:0000313" key="2">
    <source>
        <dbReference type="Proteomes" id="UP000680656"/>
    </source>
</evidence>
<gene>
    <name evidence="1" type="ORF">KHC33_16750</name>
</gene>
<dbReference type="RefSeq" id="WP_214419730.1">
    <property type="nucleotide sequence ID" value="NZ_CP075546.1"/>
</dbReference>
<name>A0A8E7AWH9_9EURY</name>
<dbReference type="GeneID" id="65098868"/>
<accession>A0A8E7AWH9</accession>
<dbReference type="Gene3D" id="1.10.238.80">
    <property type="entry name" value="MTH865-like"/>
    <property type="match status" value="1"/>
</dbReference>
<protein>
    <recommendedName>
        <fullName evidence="3">MTH865-like family protein</fullName>
    </recommendedName>
</protein>
<organism evidence="1 2">
    <name type="scientific">Methanospirillum purgamenti</name>
    <dbReference type="NCBI Taxonomy" id="2834276"/>
    <lineage>
        <taxon>Archaea</taxon>
        <taxon>Methanobacteriati</taxon>
        <taxon>Methanobacteriota</taxon>
        <taxon>Stenosarchaea group</taxon>
        <taxon>Methanomicrobia</taxon>
        <taxon>Methanomicrobiales</taxon>
        <taxon>Methanospirillaceae</taxon>
        <taxon>Methanospirillum</taxon>
    </lineage>
</organism>
<keyword evidence="2" id="KW-1185">Reference proteome</keyword>
<dbReference type="Pfam" id="PF07747">
    <property type="entry name" value="MTH865"/>
    <property type="match status" value="1"/>
</dbReference>
<dbReference type="InterPro" id="IPR036825">
    <property type="entry name" value="MTH865-like_sf"/>
</dbReference>
<dbReference type="EMBL" id="CP075546">
    <property type="protein sequence ID" value="QVV88927.1"/>
    <property type="molecule type" value="Genomic_DNA"/>
</dbReference>
<proteinExistence type="predicted"/>
<reference evidence="1 2" key="1">
    <citation type="submission" date="2021-05" db="EMBL/GenBank/DDBJ databases">
        <title>A novel Methanospirillum isolate from a pyrite-forming mixed culture.</title>
        <authorList>
            <person name="Bunk B."/>
            <person name="Sproer C."/>
            <person name="Spring S."/>
            <person name="Pester M."/>
        </authorList>
    </citation>
    <scope>NUCLEOTIDE SEQUENCE [LARGE SCALE GENOMIC DNA]</scope>
    <source>
        <strain evidence="1 2">J.3.6.1-F.2.7.3</strain>
    </source>
</reference>
<evidence type="ECO:0000313" key="1">
    <source>
        <dbReference type="EMBL" id="QVV88927.1"/>
    </source>
</evidence>
<sequence length="80" mass="8234">MSSIKEQIHAQITGALANASFPIDSPEQLIAAFPAGADTTCQVGDVKMTAGEAGTLLKATDFPFTSAKQVADIIVDRAGL</sequence>
<dbReference type="Proteomes" id="UP000680656">
    <property type="component" value="Chromosome"/>
</dbReference>
<dbReference type="InterPro" id="IPR024093">
    <property type="entry name" value="Uncharacterised_MTH865"/>
</dbReference>